<feature type="domain" description="RING-type" evidence="13">
    <location>
        <begin position="142"/>
        <end position="177"/>
    </location>
</feature>
<name>A0AAV0S1W2_9ROSI</name>
<keyword evidence="9" id="KW-0862">Zinc</keyword>
<dbReference type="GO" id="GO:0061630">
    <property type="term" value="F:ubiquitin protein ligase activity"/>
    <property type="evidence" value="ECO:0007669"/>
    <property type="project" value="UniProtKB-EC"/>
</dbReference>
<comment type="catalytic activity">
    <reaction evidence="1">
        <text>S-ubiquitinyl-[E2 ubiquitin-conjugating enzyme]-L-cysteine + [acceptor protein]-L-lysine = [E2 ubiquitin-conjugating enzyme]-L-cysteine + N(6)-ubiquitinyl-[acceptor protein]-L-lysine.</text>
        <dbReference type="EC" id="2.3.2.27"/>
    </reaction>
</comment>
<protein>
    <recommendedName>
        <fullName evidence="4">RING-type E3 ubiquitin transferase</fullName>
        <ecNumber evidence="4">2.3.2.27</ecNumber>
    </recommendedName>
</protein>
<evidence type="ECO:0000256" key="6">
    <source>
        <dbReference type="ARBA" id="ARBA00022723"/>
    </source>
</evidence>
<dbReference type="InterPro" id="IPR044286">
    <property type="entry name" value="SINL_plant"/>
</dbReference>
<dbReference type="EC" id="2.3.2.27" evidence="4"/>
<dbReference type="PANTHER" id="PTHR46632:SF16">
    <property type="entry name" value="E3 UBIQUITIN-PROTEIN LIGASE SINA-LIKE 10"/>
    <property type="match status" value="1"/>
</dbReference>
<dbReference type="InterPro" id="IPR013083">
    <property type="entry name" value="Znf_RING/FYVE/PHD"/>
</dbReference>
<organism evidence="15 16">
    <name type="scientific">Linum tenue</name>
    <dbReference type="NCBI Taxonomy" id="586396"/>
    <lineage>
        <taxon>Eukaryota</taxon>
        <taxon>Viridiplantae</taxon>
        <taxon>Streptophyta</taxon>
        <taxon>Embryophyta</taxon>
        <taxon>Tracheophyta</taxon>
        <taxon>Spermatophyta</taxon>
        <taxon>Magnoliopsida</taxon>
        <taxon>eudicotyledons</taxon>
        <taxon>Gunneridae</taxon>
        <taxon>Pentapetalae</taxon>
        <taxon>rosids</taxon>
        <taxon>fabids</taxon>
        <taxon>Malpighiales</taxon>
        <taxon>Linaceae</taxon>
        <taxon>Linum</taxon>
    </lineage>
</organism>
<dbReference type="PROSITE" id="PS50089">
    <property type="entry name" value="ZF_RING_2"/>
    <property type="match status" value="1"/>
</dbReference>
<dbReference type="Proteomes" id="UP001154282">
    <property type="component" value="Unassembled WGS sequence"/>
</dbReference>
<feature type="domain" description="SIAH-type" evidence="14">
    <location>
        <begin position="195"/>
        <end position="253"/>
    </location>
</feature>
<reference evidence="15" key="1">
    <citation type="submission" date="2022-08" db="EMBL/GenBank/DDBJ databases">
        <authorList>
            <person name="Gutierrez-Valencia J."/>
        </authorList>
    </citation>
    <scope>NUCLEOTIDE SEQUENCE</scope>
</reference>
<gene>
    <name evidence="15" type="ORF">LITE_LOCUS51161</name>
</gene>
<feature type="compositionally biased region" description="Acidic residues" evidence="12">
    <location>
        <begin position="41"/>
        <end position="110"/>
    </location>
</feature>
<evidence type="ECO:0000256" key="4">
    <source>
        <dbReference type="ARBA" id="ARBA00012483"/>
    </source>
</evidence>
<keyword evidence="16" id="KW-1185">Reference proteome</keyword>
<comment type="function">
    <text evidence="10">E3 ubiquitin-protein ligase that mediates ubiquitination and subsequent proteasomal degradation of target proteins. E3 ubiquitin ligases accept ubiquitin from an E2 ubiquitin-conjugating enzyme in the form of a thioester and then directly transfers the ubiquitin to targeted substrates. It probably triggers the ubiquitin-mediated degradation of different substrates.</text>
</comment>
<evidence type="ECO:0000256" key="2">
    <source>
        <dbReference type="ARBA" id="ARBA00004906"/>
    </source>
</evidence>
<dbReference type="InterPro" id="IPR013010">
    <property type="entry name" value="Znf_SIAH"/>
</dbReference>
<feature type="compositionally biased region" description="Basic and acidic residues" evidence="12">
    <location>
        <begin position="111"/>
        <end position="123"/>
    </location>
</feature>
<evidence type="ECO:0000256" key="7">
    <source>
        <dbReference type="ARBA" id="ARBA00022771"/>
    </source>
</evidence>
<sequence length="386" mass="42651">MARFSAEDDEGPSNRLRKRLRTSTTSASPNPLPETMTSSTGDDEEAVILSGDENEEEEAEEFAVDLDLEVAEDEDDDVEWDAEGEEEEIEEEEEEDGDDDEVDDDEDDHDQAEQPGRHRESAESSRNGSVSVTLTDPEVLDCSVCFDTLTIPVYQCENGHTACSPCCTKMAYKCPSCCLPIGYNRCRAIEKVLESASVPCLNSVYGCREVVTYSKKQAHDKACVYAPCLCPLSGCNFSDSVKQLCEHFRSTHKNHTVRFKYDTVFPAFFTSDHKLLVLQEETEGVLFLLTNSVGNVGNIIKVSCMGPASYKGRFFYEVSAKTEDSSVKFQSFAENVLKKGNEAPTATGGFLLVPASFFGRYKQISIDVCIYNVGTYPSDFMGNGTA</sequence>
<evidence type="ECO:0000256" key="12">
    <source>
        <dbReference type="SAM" id="MobiDB-lite"/>
    </source>
</evidence>
<dbReference type="PROSITE" id="PS51081">
    <property type="entry name" value="ZF_SIAH"/>
    <property type="match status" value="1"/>
</dbReference>
<dbReference type="CDD" id="cd16571">
    <property type="entry name" value="RING-HC_SIAHs"/>
    <property type="match status" value="1"/>
</dbReference>
<evidence type="ECO:0000256" key="5">
    <source>
        <dbReference type="ARBA" id="ARBA00022679"/>
    </source>
</evidence>
<comment type="caution">
    <text evidence="15">The sequence shown here is derived from an EMBL/GenBank/DDBJ whole genome shotgun (WGS) entry which is preliminary data.</text>
</comment>
<dbReference type="InterPro" id="IPR001841">
    <property type="entry name" value="Znf_RING"/>
</dbReference>
<proteinExistence type="inferred from homology"/>
<dbReference type="InterPro" id="IPR049548">
    <property type="entry name" value="Sina-like_RING"/>
</dbReference>
<dbReference type="GO" id="GO:0008270">
    <property type="term" value="F:zinc ion binding"/>
    <property type="evidence" value="ECO:0007669"/>
    <property type="project" value="UniProtKB-KW"/>
</dbReference>
<dbReference type="Pfam" id="PF21361">
    <property type="entry name" value="Sina_ZnF"/>
    <property type="match status" value="1"/>
</dbReference>
<dbReference type="Gene3D" id="3.30.40.10">
    <property type="entry name" value="Zinc/RING finger domain, C3HC4 (zinc finger)"/>
    <property type="match status" value="1"/>
</dbReference>
<keyword evidence="8" id="KW-0833">Ubl conjugation pathway</keyword>
<evidence type="ECO:0000259" key="13">
    <source>
        <dbReference type="PROSITE" id="PS50089"/>
    </source>
</evidence>
<dbReference type="SUPFAM" id="SSF49599">
    <property type="entry name" value="TRAF domain-like"/>
    <property type="match status" value="1"/>
</dbReference>
<evidence type="ECO:0000256" key="3">
    <source>
        <dbReference type="ARBA" id="ARBA00009119"/>
    </source>
</evidence>
<evidence type="ECO:0000256" key="8">
    <source>
        <dbReference type="ARBA" id="ARBA00022786"/>
    </source>
</evidence>
<evidence type="ECO:0000313" key="15">
    <source>
        <dbReference type="EMBL" id="CAI0627141.1"/>
    </source>
</evidence>
<keyword evidence="6" id="KW-0479">Metal-binding</keyword>
<evidence type="ECO:0000256" key="1">
    <source>
        <dbReference type="ARBA" id="ARBA00000900"/>
    </source>
</evidence>
<evidence type="ECO:0000259" key="14">
    <source>
        <dbReference type="PROSITE" id="PS51081"/>
    </source>
</evidence>
<dbReference type="PANTHER" id="PTHR46632">
    <property type="entry name" value="E3 UBIQUITIN-PROTEIN LIGASE SINA-LIKE 4"/>
    <property type="match status" value="1"/>
</dbReference>
<evidence type="ECO:0000313" key="16">
    <source>
        <dbReference type="Proteomes" id="UP001154282"/>
    </source>
</evidence>
<dbReference type="AlphaFoldDB" id="A0AAV0S1W2"/>
<accession>A0AAV0S1W2</accession>
<comment type="pathway">
    <text evidence="2">Protein modification; protein ubiquitination.</text>
</comment>
<evidence type="ECO:0000256" key="9">
    <source>
        <dbReference type="ARBA" id="ARBA00022833"/>
    </source>
</evidence>
<feature type="region of interest" description="Disordered" evidence="12">
    <location>
        <begin position="1"/>
        <end position="131"/>
    </location>
</feature>
<dbReference type="EMBL" id="CAMGYJ010000011">
    <property type="protein sequence ID" value="CAI0627141.1"/>
    <property type="molecule type" value="Genomic_DNA"/>
</dbReference>
<evidence type="ECO:0000256" key="11">
    <source>
        <dbReference type="PROSITE-ProRule" id="PRU00455"/>
    </source>
</evidence>
<dbReference type="Pfam" id="PF21362">
    <property type="entry name" value="Sina_RING"/>
    <property type="match status" value="1"/>
</dbReference>
<keyword evidence="7 11" id="KW-0863">Zinc-finger</keyword>
<evidence type="ECO:0000256" key="10">
    <source>
        <dbReference type="ARBA" id="ARBA00024004"/>
    </source>
</evidence>
<keyword evidence="5" id="KW-0808">Transferase</keyword>
<comment type="similarity">
    <text evidence="3">Belongs to the SINA (Seven in absentia) family.</text>
</comment>